<dbReference type="GO" id="GO:0005975">
    <property type="term" value="P:carbohydrate metabolic process"/>
    <property type="evidence" value="ECO:0007669"/>
    <property type="project" value="InterPro"/>
</dbReference>
<dbReference type="EC" id="2.4.1.227" evidence="10"/>
<comment type="subcellular location">
    <subcellularLocation>
        <location evidence="10">Cell membrane</location>
        <topology evidence="10">Peripheral membrane protein</topology>
        <orientation evidence="10">Cytoplasmic side</orientation>
    </subcellularLocation>
</comment>
<protein>
    <recommendedName>
        <fullName evidence="10">UDP-N-acetylglucosamine--N-acetylmuramyl-(pentapeptide) pyrophosphoryl-undecaprenol N-acetylglucosamine transferase</fullName>
        <ecNumber evidence="10">2.4.1.227</ecNumber>
    </recommendedName>
    <alternativeName>
        <fullName evidence="10">Undecaprenyl-PP-MurNAc-pentapeptide-UDPGlcNAc GlcNAc transferase</fullName>
    </alternativeName>
</protein>
<keyword evidence="7 10" id="KW-0472">Membrane</keyword>
<name>A0A1G2E923_9BACT</name>
<dbReference type="Pfam" id="PF03033">
    <property type="entry name" value="Glyco_transf_28"/>
    <property type="match status" value="1"/>
</dbReference>
<keyword evidence="3 10" id="KW-0328">Glycosyltransferase</keyword>
<dbReference type="InterPro" id="IPR006009">
    <property type="entry name" value="GlcNAc_MurG"/>
</dbReference>
<evidence type="ECO:0000256" key="5">
    <source>
        <dbReference type="ARBA" id="ARBA00022960"/>
    </source>
</evidence>
<keyword evidence="8 10" id="KW-0131">Cell cycle</keyword>
<dbReference type="Gene3D" id="3.40.50.2000">
    <property type="entry name" value="Glycogen Phosphorylase B"/>
    <property type="match status" value="2"/>
</dbReference>
<dbReference type="EMBL" id="MHMD01000001">
    <property type="protein sequence ID" value="OGZ22344.1"/>
    <property type="molecule type" value="Genomic_DNA"/>
</dbReference>
<dbReference type="HAMAP" id="MF_00033">
    <property type="entry name" value="MurG"/>
    <property type="match status" value="1"/>
</dbReference>
<dbReference type="UniPathway" id="UPA00219"/>
<evidence type="ECO:0000256" key="2">
    <source>
        <dbReference type="ARBA" id="ARBA00022618"/>
    </source>
</evidence>
<organism evidence="13 14">
    <name type="scientific">Candidatus Nealsonbacteria bacterium RIFCSPHIGHO2_02_FULL_43_13</name>
    <dbReference type="NCBI Taxonomy" id="1801668"/>
    <lineage>
        <taxon>Bacteria</taxon>
        <taxon>Candidatus Nealsoniibacteriota</taxon>
    </lineage>
</organism>
<dbReference type="Proteomes" id="UP000178703">
    <property type="component" value="Unassembled WGS sequence"/>
</dbReference>
<dbReference type="SUPFAM" id="SSF53756">
    <property type="entry name" value="UDP-Glycosyltransferase/glycogen phosphorylase"/>
    <property type="match status" value="1"/>
</dbReference>
<evidence type="ECO:0000256" key="7">
    <source>
        <dbReference type="ARBA" id="ARBA00023136"/>
    </source>
</evidence>
<gene>
    <name evidence="10" type="primary">murG</name>
    <name evidence="13" type="ORF">A3D46_00545</name>
</gene>
<dbReference type="GO" id="GO:0009252">
    <property type="term" value="P:peptidoglycan biosynthetic process"/>
    <property type="evidence" value="ECO:0007669"/>
    <property type="project" value="UniProtKB-UniRule"/>
</dbReference>
<evidence type="ECO:0000259" key="11">
    <source>
        <dbReference type="Pfam" id="PF03033"/>
    </source>
</evidence>
<evidence type="ECO:0000256" key="1">
    <source>
        <dbReference type="ARBA" id="ARBA00022475"/>
    </source>
</evidence>
<evidence type="ECO:0000256" key="9">
    <source>
        <dbReference type="ARBA" id="ARBA00023316"/>
    </source>
</evidence>
<comment type="function">
    <text evidence="10">Cell wall formation. Catalyzes the transfer of a GlcNAc subunit on undecaprenyl-pyrophosphoryl-MurNAc-pentapeptide (lipid intermediate I) to form undecaprenyl-pyrophosphoryl-MurNAc-(pentapeptide)GlcNAc (lipid intermediate II).</text>
</comment>
<evidence type="ECO:0000256" key="4">
    <source>
        <dbReference type="ARBA" id="ARBA00022679"/>
    </source>
</evidence>
<dbReference type="GO" id="GO:0005886">
    <property type="term" value="C:plasma membrane"/>
    <property type="evidence" value="ECO:0007669"/>
    <property type="project" value="UniProtKB-SubCell"/>
</dbReference>
<dbReference type="PANTHER" id="PTHR21015">
    <property type="entry name" value="UDP-N-ACETYLGLUCOSAMINE--N-ACETYLMURAMYL-(PENTAPEPTIDE) PYROPHOSPHORYL-UNDECAPRENOL N-ACETYLGLUCOSAMINE TRANSFERASE 1"/>
    <property type="match status" value="1"/>
</dbReference>
<dbReference type="STRING" id="1801668.A3D46_00545"/>
<keyword evidence="1 10" id="KW-1003">Cell membrane</keyword>
<comment type="caution">
    <text evidence="10">Lacks conserved residue(s) required for the propagation of feature annotation.</text>
</comment>
<evidence type="ECO:0000256" key="6">
    <source>
        <dbReference type="ARBA" id="ARBA00022984"/>
    </source>
</evidence>
<keyword evidence="9 10" id="KW-0961">Cell wall biogenesis/degradation</keyword>
<keyword evidence="6 10" id="KW-0573">Peptidoglycan synthesis</keyword>
<sequence>MTKILFTGGGTAGHIFPIIAVVRELRKMGSDAQFFYAGPKDDFGEIILSQESIKIKWILAGKIRRYLNWKSVLENIADVLFKIPLGFLQAIFYVFISAPDLIFSKGGYGSLATVLAGQILQVPIILHESDVTPGLANRFMSKFTSQIFVAFPVAQTEYFSEDKMIAVGNPMRVELLNGDAEKAKDYFDLIVGKPIILVLGGSQGAQAVNDLMLAILPQLLTDFEIIHQTGSKNLEQLKAEAKVMVVDEELARRYHPVGFLKEVELRDAFKVCDLVVSRAGSGSIFEISGCQKPSILIPLSSSAQDHQLKNAYAYAQNKAAVVMEEANLTPRFFLEKIKYLFANPDELQKMSQRAKEFSKPGSAKIIAQYIIKYLTK</sequence>
<dbReference type="CDD" id="cd03785">
    <property type="entry name" value="GT28_MurG"/>
    <property type="match status" value="1"/>
</dbReference>
<comment type="similarity">
    <text evidence="10">Belongs to the glycosyltransferase 28 family. MurG subfamily.</text>
</comment>
<evidence type="ECO:0000313" key="14">
    <source>
        <dbReference type="Proteomes" id="UP000178703"/>
    </source>
</evidence>
<dbReference type="InterPro" id="IPR004276">
    <property type="entry name" value="GlycoTrans_28_N"/>
</dbReference>
<evidence type="ECO:0000256" key="3">
    <source>
        <dbReference type="ARBA" id="ARBA00022676"/>
    </source>
</evidence>
<feature type="domain" description="Glycosyl transferase family 28 C-terminal" evidence="12">
    <location>
        <begin position="195"/>
        <end position="360"/>
    </location>
</feature>
<feature type="binding site" evidence="10">
    <location>
        <position position="172"/>
    </location>
    <ligand>
        <name>UDP-N-acetyl-alpha-D-glucosamine</name>
        <dbReference type="ChEBI" id="CHEBI:57705"/>
    </ligand>
</feature>
<dbReference type="PANTHER" id="PTHR21015:SF27">
    <property type="entry name" value="UDP-N-ACETYLGLUCOSAMINE--N-ACETYLMURAMYL-(PENTAPEPTIDE) PYROPHOSPHORYL-UNDECAPRENOL N-ACETYLGLUCOSAMINE TRANSFERASE"/>
    <property type="match status" value="1"/>
</dbReference>
<dbReference type="GO" id="GO:0071555">
    <property type="term" value="P:cell wall organization"/>
    <property type="evidence" value="ECO:0007669"/>
    <property type="project" value="UniProtKB-KW"/>
</dbReference>
<feature type="binding site" evidence="10">
    <location>
        <begin position="11"/>
        <end position="13"/>
    </location>
    <ligand>
        <name>UDP-N-acetyl-alpha-D-glucosamine</name>
        <dbReference type="ChEBI" id="CHEBI:57705"/>
    </ligand>
</feature>
<comment type="caution">
    <text evidence="13">The sequence shown here is derived from an EMBL/GenBank/DDBJ whole genome shotgun (WGS) entry which is preliminary data.</text>
</comment>
<evidence type="ECO:0000256" key="10">
    <source>
        <dbReference type="HAMAP-Rule" id="MF_00033"/>
    </source>
</evidence>
<evidence type="ECO:0000313" key="13">
    <source>
        <dbReference type="EMBL" id="OGZ22344.1"/>
    </source>
</evidence>
<comment type="pathway">
    <text evidence="10">Cell wall biogenesis; peptidoglycan biosynthesis.</text>
</comment>
<feature type="binding site" evidence="10">
    <location>
        <position position="307"/>
    </location>
    <ligand>
        <name>UDP-N-acetyl-alpha-D-glucosamine</name>
        <dbReference type="ChEBI" id="CHEBI:57705"/>
    </ligand>
</feature>
<dbReference type="InterPro" id="IPR007235">
    <property type="entry name" value="Glyco_trans_28_C"/>
</dbReference>
<dbReference type="GO" id="GO:0008360">
    <property type="term" value="P:regulation of cell shape"/>
    <property type="evidence" value="ECO:0007669"/>
    <property type="project" value="UniProtKB-KW"/>
</dbReference>
<dbReference type="Pfam" id="PF04101">
    <property type="entry name" value="Glyco_tran_28_C"/>
    <property type="match status" value="1"/>
</dbReference>
<comment type="catalytic activity">
    <reaction evidence="10">
        <text>di-trans,octa-cis-undecaprenyl diphospho-N-acetyl-alpha-D-muramoyl-L-alanyl-D-glutamyl-meso-2,6-diaminopimeloyl-D-alanyl-D-alanine + UDP-N-acetyl-alpha-D-glucosamine = di-trans,octa-cis-undecaprenyl diphospho-[N-acetyl-alpha-D-glucosaminyl-(1-&gt;4)]-N-acetyl-alpha-D-muramoyl-L-alanyl-D-glutamyl-meso-2,6-diaminopimeloyl-D-alanyl-D-alanine + UDP + H(+)</text>
        <dbReference type="Rhea" id="RHEA:31227"/>
        <dbReference type="ChEBI" id="CHEBI:15378"/>
        <dbReference type="ChEBI" id="CHEBI:57705"/>
        <dbReference type="ChEBI" id="CHEBI:58223"/>
        <dbReference type="ChEBI" id="CHEBI:61387"/>
        <dbReference type="ChEBI" id="CHEBI:61388"/>
        <dbReference type="EC" id="2.4.1.227"/>
    </reaction>
</comment>
<accession>A0A1G2E923</accession>
<dbReference type="GO" id="GO:0051301">
    <property type="term" value="P:cell division"/>
    <property type="evidence" value="ECO:0007669"/>
    <property type="project" value="UniProtKB-KW"/>
</dbReference>
<keyword evidence="5 10" id="KW-0133">Cell shape</keyword>
<keyword evidence="4 10" id="KW-0808">Transferase</keyword>
<dbReference type="AlphaFoldDB" id="A0A1G2E923"/>
<reference evidence="13 14" key="1">
    <citation type="journal article" date="2016" name="Nat. Commun.">
        <title>Thousands of microbial genomes shed light on interconnected biogeochemical processes in an aquifer system.</title>
        <authorList>
            <person name="Anantharaman K."/>
            <person name="Brown C.T."/>
            <person name="Hug L.A."/>
            <person name="Sharon I."/>
            <person name="Castelle C.J."/>
            <person name="Probst A.J."/>
            <person name="Thomas B.C."/>
            <person name="Singh A."/>
            <person name="Wilkins M.J."/>
            <person name="Karaoz U."/>
            <person name="Brodie E.L."/>
            <person name="Williams K.H."/>
            <person name="Hubbard S.S."/>
            <person name="Banfield J.F."/>
        </authorList>
    </citation>
    <scope>NUCLEOTIDE SEQUENCE [LARGE SCALE GENOMIC DNA]</scope>
</reference>
<dbReference type="GO" id="GO:0051991">
    <property type="term" value="F:UDP-N-acetyl-D-glucosamine:N-acetylmuramoyl-L-alanyl-D-glutamyl-meso-2,6-diaminopimelyl-D-alanyl-D-alanine-diphosphoundecaprenol 4-beta-N-acetylglucosaminlytransferase activity"/>
    <property type="evidence" value="ECO:0007669"/>
    <property type="project" value="RHEA"/>
</dbReference>
<evidence type="ECO:0000259" key="12">
    <source>
        <dbReference type="Pfam" id="PF04101"/>
    </source>
</evidence>
<keyword evidence="2 10" id="KW-0132">Cell division</keyword>
<dbReference type="GO" id="GO:0050511">
    <property type="term" value="F:undecaprenyldiphospho-muramoylpentapeptide beta-N-acetylglucosaminyltransferase activity"/>
    <property type="evidence" value="ECO:0007669"/>
    <property type="project" value="UniProtKB-UniRule"/>
</dbReference>
<feature type="binding site" evidence="10">
    <location>
        <position position="202"/>
    </location>
    <ligand>
        <name>UDP-N-acetyl-alpha-D-glucosamine</name>
        <dbReference type="ChEBI" id="CHEBI:57705"/>
    </ligand>
</feature>
<feature type="domain" description="Glycosyltransferase family 28 N-terminal" evidence="11">
    <location>
        <begin position="4"/>
        <end position="148"/>
    </location>
</feature>
<evidence type="ECO:0000256" key="8">
    <source>
        <dbReference type="ARBA" id="ARBA00023306"/>
    </source>
</evidence>
<proteinExistence type="inferred from homology"/>